<feature type="domain" description="HTH araC/xylS-type" evidence="4">
    <location>
        <begin position="184"/>
        <end position="283"/>
    </location>
</feature>
<evidence type="ECO:0000256" key="1">
    <source>
        <dbReference type="ARBA" id="ARBA00023015"/>
    </source>
</evidence>
<keyword evidence="6" id="KW-1185">Reference proteome</keyword>
<comment type="caution">
    <text evidence="5">The sequence shown here is derived from an EMBL/GenBank/DDBJ whole genome shotgun (WGS) entry which is preliminary data.</text>
</comment>
<name>A0A4R0ITT4_9ACTN</name>
<dbReference type="AlphaFoldDB" id="A0A4R0ITT4"/>
<dbReference type="InterPro" id="IPR009057">
    <property type="entry name" value="Homeodomain-like_sf"/>
</dbReference>
<dbReference type="PROSITE" id="PS01124">
    <property type="entry name" value="HTH_ARAC_FAMILY_2"/>
    <property type="match status" value="1"/>
</dbReference>
<dbReference type="EMBL" id="SJKA01000006">
    <property type="protein sequence ID" value="TCC32115.1"/>
    <property type="molecule type" value="Genomic_DNA"/>
</dbReference>
<gene>
    <name evidence="5" type="ORF">E0H50_17945</name>
</gene>
<sequence length="286" mass="31537">MGGHRGDAPRGSASVDTDIDHDMHCDAAQTLVNMADLGTRMYFFAVLTLDGYLLAPRRASFSLASDTYETWSLLLPRSGAFAFEVVGVSRGVARFGDIVICPPGGTLRRTMRSPMSFFHARFSTELEPPAGCRRVRDLDRLRADLKMLEATDAHPDLVAAHVVTDLVLMTLRAHQDAPGDELVERATAAFHDHFTAPDLSLGGLATAFGISPAQLSRRFKAVHGVTPVLYLRRLRIRKARELLAETDDTLQAVAEQCGYRSAFYLSRVFSRHTGQSPSQYRDSSRV</sequence>
<organism evidence="5 6">
    <name type="scientific">Kribbella sindirgiensis</name>
    <dbReference type="NCBI Taxonomy" id="1124744"/>
    <lineage>
        <taxon>Bacteria</taxon>
        <taxon>Bacillati</taxon>
        <taxon>Actinomycetota</taxon>
        <taxon>Actinomycetes</taxon>
        <taxon>Propionibacteriales</taxon>
        <taxon>Kribbellaceae</taxon>
        <taxon>Kribbella</taxon>
    </lineage>
</organism>
<evidence type="ECO:0000256" key="2">
    <source>
        <dbReference type="ARBA" id="ARBA00023125"/>
    </source>
</evidence>
<reference evidence="5 6" key="1">
    <citation type="submission" date="2019-02" db="EMBL/GenBank/DDBJ databases">
        <title>Kribbella capetownensis sp. nov. and Kribbella speibonae sp. nov., isolated from soil.</title>
        <authorList>
            <person name="Curtis S.M."/>
            <person name="Norton I."/>
            <person name="Everest G.J."/>
            <person name="Meyers P.R."/>
        </authorList>
    </citation>
    <scope>NUCLEOTIDE SEQUENCE [LARGE SCALE GENOMIC DNA]</scope>
    <source>
        <strain evidence="5 6">DSM 27082</strain>
    </source>
</reference>
<dbReference type="Proteomes" id="UP000292695">
    <property type="component" value="Unassembled WGS sequence"/>
</dbReference>
<dbReference type="InterPro" id="IPR018062">
    <property type="entry name" value="HTH_AraC-typ_CS"/>
</dbReference>
<protein>
    <submittedName>
        <fullName evidence="5">AraC family transcriptional regulator</fullName>
    </submittedName>
</protein>
<evidence type="ECO:0000256" key="3">
    <source>
        <dbReference type="ARBA" id="ARBA00023163"/>
    </source>
</evidence>
<dbReference type="InterPro" id="IPR018060">
    <property type="entry name" value="HTH_AraC"/>
</dbReference>
<keyword evidence="2" id="KW-0238">DNA-binding</keyword>
<dbReference type="SUPFAM" id="SSF46689">
    <property type="entry name" value="Homeodomain-like"/>
    <property type="match status" value="2"/>
</dbReference>
<dbReference type="GO" id="GO:0003700">
    <property type="term" value="F:DNA-binding transcription factor activity"/>
    <property type="evidence" value="ECO:0007669"/>
    <property type="project" value="InterPro"/>
</dbReference>
<dbReference type="PANTHER" id="PTHR43280">
    <property type="entry name" value="ARAC-FAMILY TRANSCRIPTIONAL REGULATOR"/>
    <property type="match status" value="1"/>
</dbReference>
<proteinExistence type="predicted"/>
<dbReference type="Pfam" id="PF12833">
    <property type="entry name" value="HTH_18"/>
    <property type="match status" value="1"/>
</dbReference>
<dbReference type="PANTHER" id="PTHR43280:SF28">
    <property type="entry name" value="HTH-TYPE TRANSCRIPTIONAL ACTIVATOR RHAS"/>
    <property type="match status" value="1"/>
</dbReference>
<evidence type="ECO:0000313" key="6">
    <source>
        <dbReference type="Proteomes" id="UP000292695"/>
    </source>
</evidence>
<evidence type="ECO:0000313" key="5">
    <source>
        <dbReference type="EMBL" id="TCC32115.1"/>
    </source>
</evidence>
<dbReference type="PROSITE" id="PS00041">
    <property type="entry name" value="HTH_ARAC_FAMILY_1"/>
    <property type="match status" value="1"/>
</dbReference>
<keyword evidence="3" id="KW-0804">Transcription</keyword>
<dbReference type="OrthoDB" id="8766450at2"/>
<keyword evidence="1" id="KW-0805">Transcription regulation</keyword>
<accession>A0A4R0ITT4</accession>
<dbReference type="SMART" id="SM00342">
    <property type="entry name" value="HTH_ARAC"/>
    <property type="match status" value="1"/>
</dbReference>
<dbReference type="Gene3D" id="1.10.10.60">
    <property type="entry name" value="Homeodomain-like"/>
    <property type="match status" value="2"/>
</dbReference>
<dbReference type="GO" id="GO:0043565">
    <property type="term" value="F:sequence-specific DNA binding"/>
    <property type="evidence" value="ECO:0007669"/>
    <property type="project" value="InterPro"/>
</dbReference>
<evidence type="ECO:0000259" key="4">
    <source>
        <dbReference type="PROSITE" id="PS01124"/>
    </source>
</evidence>